<proteinExistence type="predicted"/>
<evidence type="ECO:0000313" key="3">
    <source>
        <dbReference type="Proteomes" id="UP001177670"/>
    </source>
</evidence>
<feature type="compositionally biased region" description="Basic and acidic residues" evidence="1">
    <location>
        <begin position="1"/>
        <end position="12"/>
    </location>
</feature>
<feature type="compositionally biased region" description="Basic and acidic residues" evidence="1">
    <location>
        <begin position="23"/>
        <end position="58"/>
    </location>
</feature>
<reference evidence="2" key="1">
    <citation type="submission" date="2021-10" db="EMBL/GenBank/DDBJ databases">
        <title>Melipona bicolor Genome sequencing and assembly.</title>
        <authorList>
            <person name="Araujo N.S."/>
            <person name="Arias M.C."/>
        </authorList>
    </citation>
    <scope>NUCLEOTIDE SEQUENCE</scope>
    <source>
        <strain evidence="2">USP_2M_L1-L4_2017</strain>
        <tissue evidence="2">Whole body</tissue>
    </source>
</reference>
<dbReference type="AlphaFoldDB" id="A0AA40FD18"/>
<evidence type="ECO:0000313" key="2">
    <source>
        <dbReference type="EMBL" id="KAK1116611.1"/>
    </source>
</evidence>
<dbReference type="EMBL" id="JAHYIQ010000067">
    <property type="protein sequence ID" value="KAK1116611.1"/>
    <property type="molecule type" value="Genomic_DNA"/>
</dbReference>
<sequence>MRRGKRDAEIFEKLGGTRANGAAEKREESAERDETRRDETRRDETRRTEVSRAWDRARPRESRRIAAKYCAGRSAVSGARDSTGEWVDEIQASGATRDKLSANLCACVPYLPRQRKRGKLSMRAERVDPRLSYRVVAQRISTRMLE</sequence>
<evidence type="ECO:0000256" key="1">
    <source>
        <dbReference type="SAM" id="MobiDB-lite"/>
    </source>
</evidence>
<name>A0AA40FD18_9HYME</name>
<gene>
    <name evidence="2" type="ORF">K0M31_018230</name>
</gene>
<feature type="region of interest" description="Disordered" evidence="1">
    <location>
        <begin position="1"/>
        <end position="58"/>
    </location>
</feature>
<dbReference type="Proteomes" id="UP001177670">
    <property type="component" value="Unassembled WGS sequence"/>
</dbReference>
<organism evidence="2 3">
    <name type="scientific">Melipona bicolor</name>
    <dbReference type="NCBI Taxonomy" id="60889"/>
    <lineage>
        <taxon>Eukaryota</taxon>
        <taxon>Metazoa</taxon>
        <taxon>Ecdysozoa</taxon>
        <taxon>Arthropoda</taxon>
        <taxon>Hexapoda</taxon>
        <taxon>Insecta</taxon>
        <taxon>Pterygota</taxon>
        <taxon>Neoptera</taxon>
        <taxon>Endopterygota</taxon>
        <taxon>Hymenoptera</taxon>
        <taxon>Apocrita</taxon>
        <taxon>Aculeata</taxon>
        <taxon>Apoidea</taxon>
        <taxon>Anthophila</taxon>
        <taxon>Apidae</taxon>
        <taxon>Melipona</taxon>
    </lineage>
</organism>
<protein>
    <submittedName>
        <fullName evidence="2">Uncharacterized protein</fullName>
    </submittedName>
</protein>
<comment type="caution">
    <text evidence="2">The sequence shown here is derived from an EMBL/GenBank/DDBJ whole genome shotgun (WGS) entry which is preliminary data.</text>
</comment>
<keyword evidence="3" id="KW-1185">Reference proteome</keyword>
<accession>A0AA40FD18</accession>